<dbReference type="GO" id="GO:0005509">
    <property type="term" value="F:calcium ion binding"/>
    <property type="evidence" value="ECO:0007669"/>
    <property type="project" value="InterPro"/>
</dbReference>
<dbReference type="GO" id="GO:0043226">
    <property type="term" value="C:organelle"/>
    <property type="evidence" value="ECO:0007669"/>
    <property type="project" value="UniProtKB-ARBA"/>
</dbReference>
<proteinExistence type="predicted"/>
<dbReference type="OrthoDB" id="26525at2759"/>
<organism evidence="6 7">
    <name type="scientific">Ceratopteris richardii</name>
    <name type="common">Triangle waterfern</name>
    <dbReference type="NCBI Taxonomy" id="49495"/>
    <lineage>
        <taxon>Eukaryota</taxon>
        <taxon>Viridiplantae</taxon>
        <taxon>Streptophyta</taxon>
        <taxon>Embryophyta</taxon>
        <taxon>Tracheophyta</taxon>
        <taxon>Polypodiopsida</taxon>
        <taxon>Polypodiidae</taxon>
        <taxon>Polypodiales</taxon>
        <taxon>Pteridineae</taxon>
        <taxon>Pteridaceae</taxon>
        <taxon>Parkerioideae</taxon>
        <taxon>Ceratopteris</taxon>
    </lineage>
</organism>
<name>A0A8T2S1I6_CERRI</name>
<evidence type="ECO:0000256" key="3">
    <source>
        <dbReference type="ARBA" id="ARBA00022837"/>
    </source>
</evidence>
<dbReference type="Pfam" id="PF13499">
    <property type="entry name" value="EF-hand_7"/>
    <property type="match status" value="2"/>
</dbReference>
<feature type="compositionally biased region" description="Low complexity" evidence="4">
    <location>
        <begin position="77"/>
        <end position="87"/>
    </location>
</feature>
<dbReference type="AlphaFoldDB" id="A0A8T2S1I6"/>
<dbReference type="SMART" id="SM00054">
    <property type="entry name" value="EFh"/>
    <property type="match status" value="4"/>
</dbReference>
<dbReference type="FunFam" id="1.10.238.10:FF:000003">
    <property type="entry name" value="Calmodulin A"/>
    <property type="match status" value="1"/>
</dbReference>
<protein>
    <recommendedName>
        <fullName evidence="5">EF-hand domain-containing protein</fullName>
    </recommendedName>
</protein>
<dbReference type="Gene3D" id="1.10.238.10">
    <property type="entry name" value="EF-hand"/>
    <property type="match status" value="2"/>
</dbReference>
<feature type="compositionally biased region" description="Low complexity" evidence="4">
    <location>
        <begin position="32"/>
        <end position="43"/>
    </location>
</feature>
<sequence>MKLPLISKSYSPAGSPMRSPVEQSSEAFDAQSSPEAPGSPSSPKQRSLFAGKRKVLNLRLPSISRSRTKNSKRDTMSSDSSILSPSPLGKPDVNPQSLPREADDFSNAGRANKASLDEELALAFDRFDSNGDGRISADELQSVLRALGQDITTEEARLMVAEADTDKDGFIDLAEFINLNTRGTAKPARNFPGDNNIDELAAAFNMFDLDKNGCITPDELHSVLHNLGNHTSTLEDCERMIGGVDRKGCGYVDFEDFKEMMTTSTIGTTIVA</sequence>
<evidence type="ECO:0000256" key="4">
    <source>
        <dbReference type="SAM" id="MobiDB-lite"/>
    </source>
</evidence>
<dbReference type="InterPro" id="IPR002048">
    <property type="entry name" value="EF_hand_dom"/>
</dbReference>
<dbReference type="SUPFAM" id="SSF47473">
    <property type="entry name" value="EF-hand"/>
    <property type="match status" value="1"/>
</dbReference>
<evidence type="ECO:0000313" key="6">
    <source>
        <dbReference type="EMBL" id="KAH7301568.1"/>
    </source>
</evidence>
<comment type="caution">
    <text evidence="6">The sequence shown here is derived from an EMBL/GenBank/DDBJ whole genome shotgun (WGS) entry which is preliminary data.</text>
</comment>
<keyword evidence="2" id="KW-0677">Repeat</keyword>
<keyword evidence="7" id="KW-1185">Reference proteome</keyword>
<dbReference type="OMA" id="CERMIGG"/>
<dbReference type="InterPro" id="IPR018247">
    <property type="entry name" value="EF_Hand_1_Ca_BS"/>
</dbReference>
<evidence type="ECO:0000256" key="1">
    <source>
        <dbReference type="ARBA" id="ARBA00022723"/>
    </source>
</evidence>
<dbReference type="PROSITE" id="PS00018">
    <property type="entry name" value="EF_HAND_1"/>
    <property type="match status" value="3"/>
</dbReference>
<evidence type="ECO:0000313" key="7">
    <source>
        <dbReference type="Proteomes" id="UP000825935"/>
    </source>
</evidence>
<dbReference type="PANTHER" id="PTHR10891">
    <property type="entry name" value="EF-HAND CALCIUM-BINDING DOMAIN CONTAINING PROTEIN"/>
    <property type="match status" value="1"/>
</dbReference>
<dbReference type="FunFam" id="1.10.238.10:FF:000178">
    <property type="entry name" value="Calmodulin-2 A"/>
    <property type="match status" value="1"/>
</dbReference>
<keyword evidence="3" id="KW-0106">Calcium</keyword>
<feature type="domain" description="EF-hand" evidence="5">
    <location>
        <begin position="115"/>
        <end position="150"/>
    </location>
</feature>
<dbReference type="EMBL" id="CM035428">
    <property type="protein sequence ID" value="KAH7301568.1"/>
    <property type="molecule type" value="Genomic_DNA"/>
</dbReference>
<dbReference type="PROSITE" id="PS50222">
    <property type="entry name" value="EF_HAND_2"/>
    <property type="match status" value="4"/>
</dbReference>
<dbReference type="InterPro" id="IPR011992">
    <property type="entry name" value="EF-hand-dom_pair"/>
</dbReference>
<gene>
    <name evidence="6" type="ORF">KP509_23G032400</name>
</gene>
<feature type="domain" description="EF-hand" evidence="5">
    <location>
        <begin position="151"/>
        <end position="186"/>
    </location>
</feature>
<keyword evidence="1" id="KW-0479">Metal-binding</keyword>
<accession>A0A8T2S1I6</accession>
<feature type="region of interest" description="Disordered" evidence="4">
    <location>
        <begin position="1"/>
        <end position="106"/>
    </location>
</feature>
<dbReference type="CDD" id="cd00051">
    <property type="entry name" value="EFh"/>
    <property type="match status" value="2"/>
</dbReference>
<feature type="domain" description="EF-hand" evidence="5">
    <location>
        <begin position="195"/>
        <end position="230"/>
    </location>
</feature>
<dbReference type="InterPro" id="IPR039647">
    <property type="entry name" value="EF_hand_pair_protein_CML-like"/>
</dbReference>
<reference evidence="6 7" key="1">
    <citation type="submission" date="2021-08" db="EMBL/GenBank/DDBJ databases">
        <title>WGS assembly of Ceratopteris richardii.</title>
        <authorList>
            <person name="Marchant D.B."/>
            <person name="Chen G."/>
            <person name="Jenkins J."/>
            <person name="Shu S."/>
            <person name="Leebens-Mack J."/>
            <person name="Grimwood J."/>
            <person name="Schmutz J."/>
            <person name="Soltis P."/>
            <person name="Soltis D."/>
            <person name="Chen Z.-H."/>
        </authorList>
    </citation>
    <scope>NUCLEOTIDE SEQUENCE [LARGE SCALE GENOMIC DNA]</scope>
    <source>
        <strain evidence="6">Whitten #5841</strain>
        <tissue evidence="6">Leaf</tissue>
    </source>
</reference>
<evidence type="ECO:0000256" key="2">
    <source>
        <dbReference type="ARBA" id="ARBA00022737"/>
    </source>
</evidence>
<dbReference type="Proteomes" id="UP000825935">
    <property type="component" value="Chromosome 23"/>
</dbReference>
<evidence type="ECO:0000259" key="5">
    <source>
        <dbReference type="PROSITE" id="PS50222"/>
    </source>
</evidence>
<feature type="domain" description="EF-hand" evidence="5">
    <location>
        <begin position="232"/>
        <end position="267"/>
    </location>
</feature>